<evidence type="ECO:0000256" key="2">
    <source>
        <dbReference type="SAM" id="MobiDB-lite"/>
    </source>
</evidence>
<dbReference type="GO" id="GO:0010142">
    <property type="term" value="P:farnesyl diphosphate biosynthetic process, mevalonate pathway"/>
    <property type="evidence" value="ECO:0007669"/>
    <property type="project" value="TreeGrafter"/>
</dbReference>
<feature type="compositionally biased region" description="Basic and acidic residues" evidence="2">
    <location>
        <begin position="40"/>
        <end position="50"/>
    </location>
</feature>
<evidence type="ECO:0000313" key="5">
    <source>
        <dbReference type="Proteomes" id="UP000008021"/>
    </source>
</evidence>
<feature type="domain" description="Hydroxymethylglutaryl-coenzyme A synthase N-terminal" evidence="3">
    <location>
        <begin position="226"/>
        <end position="252"/>
    </location>
</feature>
<protein>
    <recommendedName>
        <fullName evidence="3">Hydroxymethylglutaryl-coenzyme A synthase N-terminal domain-containing protein</fullName>
    </recommendedName>
</protein>
<dbReference type="Gene3D" id="3.40.47.10">
    <property type="match status" value="2"/>
</dbReference>
<reference evidence="4" key="2">
    <citation type="submission" date="2018-05" db="EMBL/GenBank/DDBJ databases">
        <title>OmerRS3 (Oryza meridionalis Reference Sequence Version 3).</title>
        <authorList>
            <person name="Zhang J."/>
            <person name="Kudrna D."/>
            <person name="Lee S."/>
            <person name="Talag J."/>
            <person name="Welchert J."/>
            <person name="Wing R.A."/>
        </authorList>
    </citation>
    <scope>NUCLEOTIDE SEQUENCE [LARGE SCALE GENOMIC DNA]</scope>
    <source>
        <strain evidence="4">cv. OR44</strain>
    </source>
</reference>
<reference evidence="4" key="1">
    <citation type="submission" date="2015-04" db="UniProtKB">
        <authorList>
            <consortium name="EnsemblPlants"/>
        </authorList>
    </citation>
    <scope>IDENTIFICATION</scope>
</reference>
<dbReference type="InterPro" id="IPR013528">
    <property type="entry name" value="HMG_CoA_synth_N"/>
</dbReference>
<dbReference type="InterPro" id="IPR016039">
    <property type="entry name" value="Thiolase-like"/>
</dbReference>
<dbReference type="PANTHER" id="PTHR43323:SF6">
    <property type="entry name" value="HYDROXYMETHYLGLUTARYL-COA SYNTHASE"/>
    <property type="match status" value="1"/>
</dbReference>
<accession>A0A0E0CNI1</accession>
<sequence>MARCPAIPRQPQRRLRPSTPLLATPQQPRRHPGCPAIIDRNLDSDDEQRKKALRPAPRVLRAAPPSTCAASSPPSIADNPRRPRLPTPLAARRRAPPRAYCVPRCPRPRRAALDLHRLLTALDRRRPSSPSTADAPCRQATATSAGFLMARGSDRMLGALWLIVLQQSVLWWGGARSSDVSMTLTVVASLLKKYNIDPKLIGRLEVGSETVIDKKQIHQNMAEANFEVYAEGPARPTGGAAVIAMLIGPNAPIYFESKYKGSHMAHVYDF</sequence>
<dbReference type="HOGENOM" id="CLU_1031999_0_0_1"/>
<evidence type="ECO:0000259" key="3">
    <source>
        <dbReference type="Pfam" id="PF01154"/>
    </source>
</evidence>
<feature type="compositionally biased region" description="Low complexity" evidence="2">
    <location>
        <begin position="54"/>
        <end position="75"/>
    </location>
</feature>
<feature type="region of interest" description="Disordered" evidence="2">
    <location>
        <begin position="1"/>
        <end position="103"/>
    </location>
</feature>
<dbReference type="EnsemblPlants" id="OMERI02G23840.1">
    <property type="protein sequence ID" value="OMERI02G23840.1"/>
    <property type="gene ID" value="OMERI02G23840"/>
</dbReference>
<organism evidence="4">
    <name type="scientific">Oryza meridionalis</name>
    <dbReference type="NCBI Taxonomy" id="40149"/>
    <lineage>
        <taxon>Eukaryota</taxon>
        <taxon>Viridiplantae</taxon>
        <taxon>Streptophyta</taxon>
        <taxon>Embryophyta</taxon>
        <taxon>Tracheophyta</taxon>
        <taxon>Spermatophyta</taxon>
        <taxon>Magnoliopsida</taxon>
        <taxon>Liliopsida</taxon>
        <taxon>Poales</taxon>
        <taxon>Poaceae</taxon>
        <taxon>BOP clade</taxon>
        <taxon>Oryzoideae</taxon>
        <taxon>Oryzeae</taxon>
        <taxon>Oryzinae</taxon>
        <taxon>Oryza</taxon>
    </lineage>
</organism>
<feature type="domain" description="Hydroxymethylglutaryl-coenzyme A synthase N-terminal" evidence="3">
    <location>
        <begin position="164"/>
        <end position="216"/>
    </location>
</feature>
<proteinExistence type="predicted"/>
<keyword evidence="1" id="KW-0808">Transferase</keyword>
<name>A0A0E0CNI1_9ORYZ</name>
<evidence type="ECO:0000313" key="4">
    <source>
        <dbReference type="EnsemblPlants" id="OMERI02G23840.1"/>
    </source>
</evidence>
<keyword evidence="5" id="KW-1185">Reference proteome</keyword>
<dbReference type="PANTHER" id="PTHR43323">
    <property type="entry name" value="3-HYDROXY-3-METHYLGLUTARYL COENZYME A SYNTHASE"/>
    <property type="match status" value="1"/>
</dbReference>
<dbReference type="AlphaFoldDB" id="A0A0E0CNI1"/>
<evidence type="ECO:0000256" key="1">
    <source>
        <dbReference type="ARBA" id="ARBA00022679"/>
    </source>
</evidence>
<dbReference type="GO" id="GO:0004421">
    <property type="term" value="F:hydroxymethylglutaryl-CoA synthase activity"/>
    <property type="evidence" value="ECO:0007669"/>
    <property type="project" value="TreeGrafter"/>
</dbReference>
<dbReference type="GO" id="GO:0006084">
    <property type="term" value="P:acetyl-CoA metabolic process"/>
    <property type="evidence" value="ECO:0007669"/>
    <property type="project" value="TreeGrafter"/>
</dbReference>
<dbReference type="Gramene" id="OMERI02G23840.1">
    <property type="protein sequence ID" value="OMERI02G23840.1"/>
    <property type="gene ID" value="OMERI02G23840"/>
</dbReference>
<dbReference type="STRING" id="40149.A0A0E0CNI1"/>
<dbReference type="Pfam" id="PF01154">
    <property type="entry name" value="HMG_CoA_synt_N"/>
    <property type="match status" value="2"/>
</dbReference>
<dbReference type="Proteomes" id="UP000008021">
    <property type="component" value="Chromosome 2"/>
</dbReference>